<reference evidence="11 12" key="1">
    <citation type="submission" date="2019-10" db="EMBL/GenBank/DDBJ databases">
        <title>Description of Paenibacillus humi sp. nov.</title>
        <authorList>
            <person name="Carlier A."/>
            <person name="Qi S."/>
        </authorList>
    </citation>
    <scope>NUCLEOTIDE SEQUENCE [LARGE SCALE GENOMIC DNA]</scope>
    <source>
        <strain evidence="11 12">LMG 31461</strain>
    </source>
</reference>
<feature type="transmembrane region" description="Helical" evidence="9">
    <location>
        <begin position="247"/>
        <end position="269"/>
    </location>
</feature>
<dbReference type="PANTHER" id="PTHR43065">
    <property type="entry name" value="SENSOR HISTIDINE KINASE"/>
    <property type="match status" value="1"/>
</dbReference>
<evidence type="ECO:0000256" key="1">
    <source>
        <dbReference type="ARBA" id="ARBA00000085"/>
    </source>
</evidence>
<organism evidence="11 12">
    <name type="scientific">Paenibacillus plantarum</name>
    <dbReference type="NCBI Taxonomy" id="2654975"/>
    <lineage>
        <taxon>Bacteria</taxon>
        <taxon>Bacillati</taxon>
        <taxon>Bacillota</taxon>
        <taxon>Bacilli</taxon>
        <taxon>Bacillales</taxon>
        <taxon>Paenibacillaceae</taxon>
        <taxon>Paenibacillus</taxon>
    </lineage>
</organism>
<keyword evidence="4" id="KW-0808">Transferase</keyword>
<keyword evidence="9" id="KW-0472">Membrane</keyword>
<evidence type="ECO:0000256" key="6">
    <source>
        <dbReference type="ARBA" id="ARBA00022777"/>
    </source>
</evidence>
<evidence type="ECO:0000259" key="10">
    <source>
        <dbReference type="PROSITE" id="PS50109"/>
    </source>
</evidence>
<dbReference type="PRINTS" id="PR00344">
    <property type="entry name" value="BCTRLSENSOR"/>
</dbReference>
<keyword evidence="5" id="KW-0547">Nucleotide-binding</keyword>
<comment type="catalytic activity">
    <reaction evidence="1">
        <text>ATP + protein L-histidine = ADP + protein N-phospho-L-histidine.</text>
        <dbReference type="EC" id="2.7.13.3"/>
    </reaction>
</comment>
<gene>
    <name evidence="11" type="ORF">GC096_10160</name>
</gene>
<feature type="domain" description="Histidine kinase" evidence="10">
    <location>
        <begin position="359"/>
        <end position="568"/>
    </location>
</feature>
<keyword evidence="3" id="KW-0597">Phosphoprotein</keyword>
<evidence type="ECO:0000256" key="3">
    <source>
        <dbReference type="ARBA" id="ARBA00022553"/>
    </source>
</evidence>
<comment type="caution">
    <text evidence="11">The sequence shown here is derived from an EMBL/GenBank/DDBJ whole genome shotgun (WGS) entry which is preliminary data.</text>
</comment>
<name>A0ABX1X7I8_9BACL</name>
<evidence type="ECO:0000256" key="8">
    <source>
        <dbReference type="ARBA" id="ARBA00023012"/>
    </source>
</evidence>
<dbReference type="SMART" id="SM00387">
    <property type="entry name" value="HATPase_c"/>
    <property type="match status" value="1"/>
</dbReference>
<dbReference type="InterPro" id="IPR004358">
    <property type="entry name" value="Sig_transdc_His_kin-like_C"/>
</dbReference>
<dbReference type="EMBL" id="WHNY01000032">
    <property type="protein sequence ID" value="NOU64390.1"/>
    <property type="molecule type" value="Genomic_DNA"/>
</dbReference>
<feature type="transmembrane region" description="Helical" evidence="9">
    <location>
        <begin position="120"/>
        <end position="137"/>
    </location>
</feature>
<evidence type="ECO:0000313" key="11">
    <source>
        <dbReference type="EMBL" id="NOU64390.1"/>
    </source>
</evidence>
<evidence type="ECO:0000256" key="7">
    <source>
        <dbReference type="ARBA" id="ARBA00022840"/>
    </source>
</evidence>
<evidence type="ECO:0000313" key="12">
    <source>
        <dbReference type="Proteomes" id="UP000653578"/>
    </source>
</evidence>
<proteinExistence type="predicted"/>
<dbReference type="SUPFAM" id="SSF55874">
    <property type="entry name" value="ATPase domain of HSP90 chaperone/DNA topoisomerase II/histidine kinase"/>
    <property type="match status" value="1"/>
</dbReference>
<dbReference type="InterPro" id="IPR036890">
    <property type="entry name" value="HATPase_C_sf"/>
</dbReference>
<feature type="transmembrane region" description="Helical" evidence="9">
    <location>
        <begin position="149"/>
        <end position="171"/>
    </location>
</feature>
<dbReference type="Gene3D" id="3.30.565.10">
    <property type="entry name" value="Histidine kinase-like ATPase, C-terminal domain"/>
    <property type="match status" value="1"/>
</dbReference>
<sequence>MKPTICAHNEALIKKGLLVTASILTIRSGFNLTASTAAAIDKMTVMTMMKMRVSSTLPTIWRIGNDLLFFTSISLHSFRLSTIRECRPNSSHLLERKLLCKRLRHATIGLSIVLIEGERMLFVLFALWFIASGLLIVDPGSRTMRWMSAVAFTGGSGALAAVISADIIPYFQVTSPNPSLSAFFYRVMSICSLLSYYGLPYAFAMLSLAYHSTWQKPLLRTWLPLILLVPPIACLILLPGYTEEMPIEFRVVATWAFPYILIGTLLIALKKEHLPAMRRTHLFTCLALFPPMLCVGVLNYVMPSFGFYRLWIYHVWILAFVVPFFVFTFFKYGFLGIRLLIERRKLDSTLRAITSGTAILNHAIKNDVGKMRLFLEKMNQHAVDTGQTELIQDIHVVMNASRHIQDMISRVHEQTQELPLRISQVDVVQLLQDVLEPLEVYLGKIQVHVELPDRLELQLDQIQVTETLTNILMNAIEAMSSGGELFIKAFSNKKNIVLEIKDTGMGMEKSVLKQAVEPFYTTKSGNRNNFGLGLAYCYSVMKKHGGSLEISSEPGKGTSVYLTFPGQR</sequence>
<evidence type="ECO:0000256" key="5">
    <source>
        <dbReference type="ARBA" id="ARBA00022741"/>
    </source>
</evidence>
<keyword evidence="8" id="KW-0902">Two-component regulatory system</keyword>
<evidence type="ECO:0000256" key="9">
    <source>
        <dbReference type="SAM" id="Phobius"/>
    </source>
</evidence>
<keyword evidence="9" id="KW-1133">Transmembrane helix</keyword>
<dbReference type="InterPro" id="IPR005467">
    <property type="entry name" value="His_kinase_dom"/>
</dbReference>
<dbReference type="Pfam" id="PF02518">
    <property type="entry name" value="HATPase_c"/>
    <property type="match status" value="1"/>
</dbReference>
<evidence type="ECO:0000256" key="4">
    <source>
        <dbReference type="ARBA" id="ARBA00022679"/>
    </source>
</evidence>
<dbReference type="EC" id="2.7.13.3" evidence="2"/>
<keyword evidence="6" id="KW-0418">Kinase</keyword>
<dbReference type="Proteomes" id="UP000653578">
    <property type="component" value="Unassembled WGS sequence"/>
</dbReference>
<keyword evidence="9" id="KW-0812">Transmembrane</keyword>
<feature type="transmembrane region" description="Helical" evidence="9">
    <location>
        <begin position="313"/>
        <end position="341"/>
    </location>
</feature>
<dbReference type="PANTHER" id="PTHR43065:SF10">
    <property type="entry name" value="PEROXIDE STRESS-ACTIVATED HISTIDINE KINASE MAK3"/>
    <property type="match status" value="1"/>
</dbReference>
<accession>A0ABX1X7I8</accession>
<feature type="transmembrane region" description="Helical" evidence="9">
    <location>
        <begin position="281"/>
        <end position="301"/>
    </location>
</feature>
<keyword evidence="7" id="KW-0067">ATP-binding</keyword>
<dbReference type="InterPro" id="IPR003594">
    <property type="entry name" value="HATPase_dom"/>
</dbReference>
<dbReference type="PROSITE" id="PS50109">
    <property type="entry name" value="HIS_KIN"/>
    <property type="match status" value="1"/>
</dbReference>
<protein>
    <recommendedName>
        <fullName evidence="2">histidine kinase</fullName>
        <ecNumber evidence="2">2.7.13.3</ecNumber>
    </recommendedName>
</protein>
<keyword evidence="12" id="KW-1185">Reference proteome</keyword>
<evidence type="ECO:0000256" key="2">
    <source>
        <dbReference type="ARBA" id="ARBA00012438"/>
    </source>
</evidence>
<feature type="transmembrane region" description="Helical" evidence="9">
    <location>
        <begin position="222"/>
        <end position="241"/>
    </location>
</feature>
<feature type="transmembrane region" description="Helical" evidence="9">
    <location>
        <begin position="183"/>
        <end position="210"/>
    </location>
</feature>